<dbReference type="NCBIfam" id="TIGR01770">
    <property type="entry name" value="NDH_I_N"/>
    <property type="match status" value="1"/>
</dbReference>
<feature type="transmembrane region" description="Helical" evidence="5">
    <location>
        <begin position="435"/>
        <end position="464"/>
    </location>
</feature>
<evidence type="ECO:0000256" key="4">
    <source>
        <dbReference type="ARBA" id="ARBA00023136"/>
    </source>
</evidence>
<feature type="transmembrane region" description="Helical" evidence="5">
    <location>
        <begin position="485"/>
        <end position="506"/>
    </location>
</feature>
<dbReference type="GO" id="GO:0050136">
    <property type="term" value="F:NADH dehydrogenase (quinone) (non-electrogenic) activity"/>
    <property type="evidence" value="ECO:0007669"/>
    <property type="project" value="UniProtKB-UniRule"/>
</dbReference>
<feature type="transmembrane region" description="Helical" evidence="5">
    <location>
        <begin position="178"/>
        <end position="203"/>
    </location>
</feature>
<evidence type="ECO:0000256" key="6">
    <source>
        <dbReference type="RuleBase" id="RU000320"/>
    </source>
</evidence>
<keyword evidence="5" id="KW-1003">Cell membrane</keyword>
<feature type="transmembrane region" description="Helical" evidence="5">
    <location>
        <begin position="299"/>
        <end position="320"/>
    </location>
</feature>
<feature type="transmembrane region" description="Helical" evidence="5">
    <location>
        <begin position="91"/>
        <end position="112"/>
    </location>
</feature>
<comment type="function">
    <text evidence="5">NDH-1 shuttles electrons from NADH, via FMN and iron-sulfur (Fe-S) centers, to quinones in the respiratory chain. The immediate electron acceptor for the enzyme in this species is believed to be ubiquinone. Couples the redox reaction to proton translocation (for every two electrons transferred, four hydrogen ions are translocated across the cytoplasmic membrane), and thus conserves the redox energy in a proton gradient.</text>
</comment>
<evidence type="ECO:0000259" key="7">
    <source>
        <dbReference type="Pfam" id="PF00361"/>
    </source>
</evidence>
<dbReference type="InterPro" id="IPR010096">
    <property type="entry name" value="NADH-Q_OxRdtase_suN/2"/>
</dbReference>
<evidence type="ECO:0000256" key="1">
    <source>
        <dbReference type="ARBA" id="ARBA00004127"/>
    </source>
</evidence>
<protein>
    <recommendedName>
        <fullName evidence="5">NADH-quinone oxidoreductase subunit N</fullName>
        <ecNumber evidence="5">7.1.1.-</ecNumber>
    </recommendedName>
    <alternativeName>
        <fullName evidence="5">NADH dehydrogenase I subunit N</fullName>
    </alternativeName>
    <alternativeName>
        <fullName evidence="5">NDH-1 subunit N</fullName>
    </alternativeName>
</protein>
<dbReference type="InterPro" id="IPR001750">
    <property type="entry name" value="ND/Mrp_TM"/>
</dbReference>
<keyword evidence="5" id="KW-0874">Quinone</keyword>
<evidence type="ECO:0000313" key="8">
    <source>
        <dbReference type="EMBL" id="QVL33244.1"/>
    </source>
</evidence>
<comment type="similarity">
    <text evidence="5">Belongs to the complex I subunit 2 family.</text>
</comment>
<feature type="transmembrane region" description="Helical" evidence="5">
    <location>
        <begin position="50"/>
        <end position="69"/>
    </location>
</feature>
<keyword evidence="2 5" id="KW-0812">Transmembrane</keyword>
<dbReference type="Proteomes" id="UP000676194">
    <property type="component" value="Chromosome"/>
</dbReference>
<comment type="subcellular location">
    <subcellularLocation>
        <location evidence="5">Cell membrane</location>
        <topology evidence="5">Multi-pass membrane protein</topology>
    </subcellularLocation>
    <subcellularLocation>
        <location evidence="1">Endomembrane system</location>
        <topology evidence="1">Multi-pass membrane protein</topology>
    </subcellularLocation>
    <subcellularLocation>
        <location evidence="6">Membrane</location>
        <topology evidence="6">Multi-pass membrane protein</topology>
    </subcellularLocation>
</comment>
<gene>
    <name evidence="5" type="primary">nuoN</name>
    <name evidence="8" type="ORF">KIH39_04825</name>
</gene>
<keyword evidence="9" id="KW-1185">Reference proteome</keyword>
<keyword evidence="5" id="KW-0830">Ubiquinone</keyword>
<reference evidence="8" key="1">
    <citation type="submission" date="2021-05" db="EMBL/GenBank/DDBJ databases">
        <title>Complete genome sequence of the cellulolytic planctomycete Telmatocola sphagniphila SP2T and characterization of the first cellulase from planctomycetes.</title>
        <authorList>
            <person name="Rakitin A.L."/>
            <person name="Beletsky A.V."/>
            <person name="Naumoff D.G."/>
            <person name="Kulichevskaya I.S."/>
            <person name="Mardanov A.V."/>
            <person name="Ravin N.V."/>
            <person name="Dedysh S.N."/>
        </authorList>
    </citation>
    <scope>NUCLEOTIDE SEQUENCE</scope>
    <source>
        <strain evidence="8">SP2T</strain>
    </source>
</reference>
<feature type="transmembrane region" description="Helical" evidence="5">
    <location>
        <begin position="147"/>
        <end position="166"/>
    </location>
</feature>
<dbReference type="KEGG" id="tsph:KIH39_04825"/>
<feature type="transmembrane region" description="Helical" evidence="5">
    <location>
        <begin position="20"/>
        <end position="38"/>
    </location>
</feature>
<dbReference type="GO" id="GO:0042773">
    <property type="term" value="P:ATP synthesis coupled electron transport"/>
    <property type="evidence" value="ECO:0007669"/>
    <property type="project" value="InterPro"/>
</dbReference>
<feature type="transmembrane region" description="Helical" evidence="5">
    <location>
        <begin position="223"/>
        <end position="249"/>
    </location>
</feature>
<sequence>MFPNSISFGRLQAGLTADLLWLLPEIILCLAMVLMLFLRLFGPFQKLHMGSIALGAAGATLAACVRHLIEVEPNQVFRRFLFSDLLVLDSLALFGRVVLSAALFLFILLTLLSRVPDKEDSPDFYVMVLGSTLGMFLMSEANHLLTVFIAVEMASIPSYTLSGFFKGNRRASEAALKYVVYGAAASGVMLYGISLLTSIYGTGNLSTISHQWSDQFREGKMPATALAALGLVLVGLAFKLSLVPFHFWLPDVFEGASAEVGGYLSVASKAAAFLLTTRLFILLWGSADSAAHMTLSSSIGPILACIAAATCTLGNLAAFGQTNIKRLLAYSTIAHAGYMFMGLAIYNESGAAAVLFYLPGYLFMNLAAFGAVCFLRNATNSELIADYAGIAKRAPFLVAGFSIAIFGLLGIPPLVGFAAKFQIFAALVETGRSQMVIFPLAGKICYALLIIAAINTILSAAYYLRVLRVMILDDPPVKEHYRKVSPYQSGYVMLAASAVVVLGILWNPLERMSRQATLSPLQEQHHNEMDFFRSGP</sequence>
<organism evidence="8 9">
    <name type="scientific">Telmatocola sphagniphila</name>
    <dbReference type="NCBI Taxonomy" id="1123043"/>
    <lineage>
        <taxon>Bacteria</taxon>
        <taxon>Pseudomonadati</taxon>
        <taxon>Planctomycetota</taxon>
        <taxon>Planctomycetia</taxon>
        <taxon>Gemmatales</taxon>
        <taxon>Gemmataceae</taxon>
    </lineage>
</organism>
<evidence type="ECO:0000256" key="2">
    <source>
        <dbReference type="ARBA" id="ARBA00022692"/>
    </source>
</evidence>
<keyword evidence="3 5" id="KW-1133">Transmembrane helix</keyword>
<comment type="subunit">
    <text evidence="5">NDH-1 is composed of 14 different subunits. Subunits NuoA, H, J, K, L, M, N constitute the membrane sector of the complex.</text>
</comment>
<keyword evidence="5" id="KW-0520">NAD</keyword>
<dbReference type="RefSeq" id="WP_213498134.1">
    <property type="nucleotide sequence ID" value="NZ_CP074694.1"/>
</dbReference>
<accession>A0A8E6EU42</accession>
<proteinExistence type="inferred from homology"/>
<dbReference type="HAMAP" id="MF_00445">
    <property type="entry name" value="NDH1_NuoN_1"/>
    <property type="match status" value="1"/>
</dbReference>
<dbReference type="GO" id="GO:0008137">
    <property type="term" value="F:NADH dehydrogenase (ubiquinone) activity"/>
    <property type="evidence" value="ECO:0007669"/>
    <property type="project" value="InterPro"/>
</dbReference>
<feature type="transmembrane region" description="Helical" evidence="5">
    <location>
        <begin position="396"/>
        <end position="415"/>
    </location>
</feature>
<dbReference type="GO" id="GO:0012505">
    <property type="term" value="C:endomembrane system"/>
    <property type="evidence" value="ECO:0007669"/>
    <property type="project" value="UniProtKB-SubCell"/>
</dbReference>
<dbReference type="EMBL" id="CP074694">
    <property type="protein sequence ID" value="QVL33244.1"/>
    <property type="molecule type" value="Genomic_DNA"/>
</dbReference>
<evidence type="ECO:0000256" key="3">
    <source>
        <dbReference type="ARBA" id="ARBA00022989"/>
    </source>
</evidence>
<feature type="domain" description="NADH:quinone oxidoreductase/Mrp antiporter transmembrane" evidence="7">
    <location>
        <begin position="141"/>
        <end position="438"/>
    </location>
</feature>
<dbReference type="AlphaFoldDB" id="A0A8E6EU42"/>
<name>A0A8E6EU42_9BACT</name>
<dbReference type="GO" id="GO:0005886">
    <property type="term" value="C:plasma membrane"/>
    <property type="evidence" value="ECO:0007669"/>
    <property type="project" value="UniProtKB-SubCell"/>
</dbReference>
<evidence type="ECO:0000256" key="5">
    <source>
        <dbReference type="HAMAP-Rule" id="MF_00445"/>
    </source>
</evidence>
<feature type="transmembrane region" description="Helical" evidence="5">
    <location>
        <begin position="327"/>
        <end position="346"/>
    </location>
</feature>
<comment type="catalytic activity">
    <reaction evidence="5">
        <text>a quinone + NADH + 5 H(+)(in) = a quinol + NAD(+) + 4 H(+)(out)</text>
        <dbReference type="Rhea" id="RHEA:57888"/>
        <dbReference type="ChEBI" id="CHEBI:15378"/>
        <dbReference type="ChEBI" id="CHEBI:24646"/>
        <dbReference type="ChEBI" id="CHEBI:57540"/>
        <dbReference type="ChEBI" id="CHEBI:57945"/>
        <dbReference type="ChEBI" id="CHEBI:132124"/>
    </reaction>
</comment>
<feature type="transmembrane region" description="Helical" evidence="5">
    <location>
        <begin position="270"/>
        <end position="287"/>
    </location>
</feature>
<dbReference type="GO" id="GO:0048038">
    <property type="term" value="F:quinone binding"/>
    <property type="evidence" value="ECO:0007669"/>
    <property type="project" value="UniProtKB-KW"/>
</dbReference>
<keyword evidence="5" id="KW-1278">Translocase</keyword>
<evidence type="ECO:0000313" key="9">
    <source>
        <dbReference type="Proteomes" id="UP000676194"/>
    </source>
</evidence>
<keyword evidence="5" id="KW-0813">Transport</keyword>
<feature type="transmembrane region" description="Helical" evidence="5">
    <location>
        <begin position="352"/>
        <end position="375"/>
    </location>
</feature>
<dbReference type="EC" id="7.1.1.-" evidence="5"/>
<dbReference type="PANTHER" id="PTHR22773">
    <property type="entry name" value="NADH DEHYDROGENASE"/>
    <property type="match status" value="1"/>
</dbReference>
<dbReference type="Pfam" id="PF00361">
    <property type="entry name" value="Proton_antipo_M"/>
    <property type="match status" value="1"/>
</dbReference>
<keyword evidence="4 5" id="KW-0472">Membrane</keyword>